<dbReference type="GO" id="GO:0005912">
    <property type="term" value="C:adherens junction"/>
    <property type="evidence" value="ECO:0007669"/>
    <property type="project" value="TreeGrafter"/>
</dbReference>
<keyword evidence="4 6" id="KW-0472">Membrane</keyword>
<evidence type="ECO:0000256" key="3">
    <source>
        <dbReference type="ARBA" id="ARBA00022837"/>
    </source>
</evidence>
<evidence type="ECO:0000256" key="5">
    <source>
        <dbReference type="PROSITE-ProRule" id="PRU00043"/>
    </source>
</evidence>
<evidence type="ECO:0000256" key="2">
    <source>
        <dbReference type="ARBA" id="ARBA00022737"/>
    </source>
</evidence>
<protein>
    <recommendedName>
        <fullName evidence="7">Cadherin domain-containing protein</fullName>
    </recommendedName>
</protein>
<dbReference type="PROSITE" id="PS50268">
    <property type="entry name" value="CADHERIN_2"/>
    <property type="match status" value="2"/>
</dbReference>
<keyword evidence="2" id="KW-0677">Repeat</keyword>
<dbReference type="PANTHER" id="PTHR24027">
    <property type="entry name" value="CADHERIN-23"/>
    <property type="match status" value="1"/>
</dbReference>
<feature type="domain" description="Cadherin" evidence="7">
    <location>
        <begin position="93"/>
        <end position="190"/>
    </location>
</feature>
<keyword evidence="9" id="KW-1185">Reference proteome</keyword>
<evidence type="ECO:0000256" key="4">
    <source>
        <dbReference type="ARBA" id="ARBA00023136"/>
    </source>
</evidence>
<feature type="domain" description="Cadherin" evidence="7">
    <location>
        <begin position="192"/>
        <end position="296"/>
    </location>
</feature>
<dbReference type="GO" id="GO:0016477">
    <property type="term" value="P:cell migration"/>
    <property type="evidence" value="ECO:0007669"/>
    <property type="project" value="TreeGrafter"/>
</dbReference>
<keyword evidence="6" id="KW-1133">Transmembrane helix</keyword>
<dbReference type="Gene3D" id="2.60.40.60">
    <property type="entry name" value="Cadherins"/>
    <property type="match status" value="3"/>
</dbReference>
<dbReference type="GO" id="GO:0045296">
    <property type="term" value="F:cadherin binding"/>
    <property type="evidence" value="ECO:0007669"/>
    <property type="project" value="TreeGrafter"/>
</dbReference>
<dbReference type="GeneTree" id="ENSGT00940000165748"/>
<gene>
    <name evidence="8" type="primary">LOC116045696</name>
</gene>
<proteinExistence type="predicted"/>
<dbReference type="GO" id="GO:0044331">
    <property type="term" value="P:cell-cell adhesion mediated by cadherin"/>
    <property type="evidence" value="ECO:0007669"/>
    <property type="project" value="TreeGrafter"/>
</dbReference>
<dbReference type="SMART" id="SM00112">
    <property type="entry name" value="CA"/>
    <property type="match status" value="2"/>
</dbReference>
<dbReference type="InterPro" id="IPR015919">
    <property type="entry name" value="Cadherin-like_sf"/>
</dbReference>
<dbReference type="SUPFAM" id="SSF49313">
    <property type="entry name" value="Cadherin-like"/>
    <property type="match status" value="3"/>
</dbReference>
<dbReference type="PRINTS" id="PR00205">
    <property type="entry name" value="CADHERIN"/>
</dbReference>
<dbReference type="CDD" id="cd11304">
    <property type="entry name" value="Cadherin_repeat"/>
    <property type="match status" value="1"/>
</dbReference>
<sequence length="683" mass="76562">ARSERNMKRRRIAGYYSAGFPGMALIELKWSLFQAKALVCSLLFLLCLHTATGTVTSHLYASEFDSLPEFMGFLHFAYVCLDTGMSGWGGCLDGQDVYATIRENSHSGEIVAELMAETTMEGVHWNLDGKDADWFFLEGRSIRLKTSADKVLDREVTESGHVLLNTDLSVGSVYRIMVEILNENDNSPVFAEDTVQSLIISELTPVNTVVLTVQATDADNDKIIYSIDQASPDAEYFKIDLPNSGEVILSKPLDYETKTLLTIIIHASEMSTAERFNTSSNITITVLDGDDQYPQFLPCMLLFQDENSRICTSPVYTVKVTEGEEDIVLDFSPGPIHAVDGDRGLSSPLSYAILSGTIHQRKLAFIQILTTPELHLQVMAYQDDDPRKYSVATVLVRVLAVNKFYPQFDRVEYQGFVTAGNSPASLVYTYGSKALMLHVQDQDFTHGFNPMIHFTFSPTSNHTDIYQITQEGLLIARTNKLQAKQKHILEVMAIDQDSGDATFATVVVEVLFEGQSSKDTLLHTLEFTTDEPADLNNVSVCLSVYTAVPNSPLGDERPISCTVGKALFLSMVFMTVLGCILFMVMWLKKKHKGKRDPLQRGCVAQGKHPNVVRFLSFVLQNYIYQNLLVSKFEFLKYFLLHILPQSLRWFQLVSYSFTIEASYIIFIIHCPIFPALNKLCTVH</sequence>
<organism evidence="8 9">
    <name type="scientific">Sander lucioperca</name>
    <name type="common">Pike-perch</name>
    <name type="synonym">Perca lucioperca</name>
    <dbReference type="NCBI Taxonomy" id="283035"/>
    <lineage>
        <taxon>Eukaryota</taxon>
        <taxon>Metazoa</taxon>
        <taxon>Chordata</taxon>
        <taxon>Craniata</taxon>
        <taxon>Vertebrata</taxon>
        <taxon>Euteleostomi</taxon>
        <taxon>Actinopterygii</taxon>
        <taxon>Neopterygii</taxon>
        <taxon>Teleostei</taxon>
        <taxon>Neoteleostei</taxon>
        <taxon>Acanthomorphata</taxon>
        <taxon>Eupercaria</taxon>
        <taxon>Perciformes</taxon>
        <taxon>Percoidei</taxon>
        <taxon>Percidae</taxon>
        <taxon>Luciopercinae</taxon>
        <taxon>Sander</taxon>
    </lineage>
</organism>
<evidence type="ECO:0000256" key="6">
    <source>
        <dbReference type="SAM" id="Phobius"/>
    </source>
</evidence>
<dbReference type="Ensembl" id="ENSSLUT00000007772.1">
    <property type="protein sequence ID" value="ENSSLUP00000007544.1"/>
    <property type="gene ID" value="ENSSLUG00000003477.1"/>
</dbReference>
<evidence type="ECO:0000313" key="9">
    <source>
        <dbReference type="Proteomes" id="UP000694568"/>
    </source>
</evidence>
<reference evidence="8" key="1">
    <citation type="submission" date="2025-08" db="UniProtKB">
        <authorList>
            <consortium name="Ensembl"/>
        </authorList>
    </citation>
    <scope>IDENTIFICATION</scope>
</reference>
<dbReference type="InterPro" id="IPR039808">
    <property type="entry name" value="Cadherin"/>
</dbReference>
<evidence type="ECO:0000256" key="1">
    <source>
        <dbReference type="ARBA" id="ARBA00004370"/>
    </source>
</evidence>
<evidence type="ECO:0000313" key="8">
    <source>
        <dbReference type="Ensembl" id="ENSSLUP00000007544.1"/>
    </source>
</evidence>
<dbReference type="GO" id="GO:0008013">
    <property type="term" value="F:beta-catenin binding"/>
    <property type="evidence" value="ECO:0007669"/>
    <property type="project" value="TreeGrafter"/>
</dbReference>
<accession>A0A8D0CQC0</accession>
<dbReference type="Pfam" id="PF00028">
    <property type="entry name" value="Cadherin"/>
    <property type="match status" value="1"/>
</dbReference>
<dbReference type="GO" id="GO:0016342">
    <property type="term" value="C:catenin complex"/>
    <property type="evidence" value="ECO:0007669"/>
    <property type="project" value="TreeGrafter"/>
</dbReference>
<dbReference type="GO" id="GO:0007156">
    <property type="term" value="P:homophilic cell adhesion via plasma membrane adhesion molecules"/>
    <property type="evidence" value="ECO:0007669"/>
    <property type="project" value="InterPro"/>
</dbReference>
<dbReference type="GO" id="GO:0016339">
    <property type="term" value="P:calcium-dependent cell-cell adhesion via plasma membrane cell adhesion molecules"/>
    <property type="evidence" value="ECO:0007669"/>
    <property type="project" value="TreeGrafter"/>
</dbReference>
<dbReference type="GO" id="GO:0005509">
    <property type="term" value="F:calcium ion binding"/>
    <property type="evidence" value="ECO:0007669"/>
    <property type="project" value="UniProtKB-UniRule"/>
</dbReference>
<dbReference type="AlphaFoldDB" id="A0A8D0CQC0"/>
<evidence type="ECO:0000259" key="7">
    <source>
        <dbReference type="PROSITE" id="PS50268"/>
    </source>
</evidence>
<keyword evidence="6" id="KW-0812">Transmembrane</keyword>
<name>A0A8D0CQC0_SANLU</name>
<reference evidence="8" key="2">
    <citation type="submission" date="2025-09" db="UniProtKB">
        <authorList>
            <consortium name="Ensembl"/>
        </authorList>
    </citation>
    <scope>IDENTIFICATION</scope>
</reference>
<feature type="transmembrane region" description="Helical" evidence="6">
    <location>
        <begin position="566"/>
        <end position="587"/>
    </location>
</feature>
<keyword evidence="3 5" id="KW-0106">Calcium</keyword>
<dbReference type="GO" id="GO:0007043">
    <property type="term" value="P:cell-cell junction assembly"/>
    <property type="evidence" value="ECO:0007669"/>
    <property type="project" value="TreeGrafter"/>
</dbReference>
<dbReference type="InterPro" id="IPR002126">
    <property type="entry name" value="Cadherin-like_dom"/>
</dbReference>
<dbReference type="GO" id="GO:0000902">
    <property type="term" value="P:cell morphogenesis"/>
    <property type="evidence" value="ECO:0007669"/>
    <property type="project" value="TreeGrafter"/>
</dbReference>
<dbReference type="PANTHER" id="PTHR24027:SF431">
    <property type="entry name" value="CADHERIN-RELATED FAMILY MEMBER 5-LIKE ISOFORM X1"/>
    <property type="match status" value="1"/>
</dbReference>
<dbReference type="GO" id="GO:0034332">
    <property type="term" value="P:adherens junction organization"/>
    <property type="evidence" value="ECO:0007669"/>
    <property type="project" value="TreeGrafter"/>
</dbReference>
<comment type="subcellular location">
    <subcellularLocation>
        <location evidence="1">Membrane</location>
    </subcellularLocation>
</comment>
<dbReference type="Proteomes" id="UP000694568">
    <property type="component" value="Unplaced"/>
</dbReference>